<dbReference type="Gene3D" id="2.60.40.10">
    <property type="entry name" value="Immunoglobulins"/>
    <property type="match status" value="1"/>
</dbReference>
<keyword evidence="1" id="KW-0732">Signal</keyword>
<dbReference type="InterPro" id="IPR013783">
    <property type="entry name" value="Ig-like_fold"/>
</dbReference>
<sequence length="778" mass="85734">MNKFFFIILVLLSVTVNSQNITVDSQTYSPQQLIENILIGNSCISNVQVTNAVGGDFNGSDQSYGYFEGNNSTFPFQNGIVLSTGKLGNVQGPNTTLSDDNAPNWIGDTDLENILQEPNTTNATIIEFDFTSPASQVSFRYIFASEEYQEGDSSTCQYSDLFGFLIRPTGSNEQYTNIAVVPNTQTPVKVTTVHPEIPGSCEAINEDYFDSFNDATAPINFNGQTKILTATATTIPNQSYHVKLVIADEHNYRYDSAVFLEAGSFELNTNLGPDKVLVNNNPACENETVILNAYESGTPTYKWFKDGVELTTETNATYEVTTPGVYSVEVTLDTGCISTGSIEIEYVPNPVVNNTTLIACDIDQNGLTTYNLFDANQGITNNDPELSIDTFYTSLTDAQDEINAIPNPASYNNNSPQQVVYATVYSQNTSCSSIAEVTLDISTNTLNLNDFDTCDDAVIDGFTSFDLDAIRSEIEPLIPANYTISFYESIEDVFSGANEIINSYTNLTVNTDQIYVEVTTDSGQCYAISELTLNVLYTPAVAEDETFIYCLNSYPEPLTLLGGVLNDSPSNYYYQWFLNGVDTGVNTSFIDANEIGVYTVIITDPNGCSNTRDITLIPSDAPVIETVTHTELTTNNTATVTVSGPGDYEYAINNEYGYYQDSNTFENLAPGFYTIYVKDKNGCGSSETHFSILGFPQFFTPNGDSYNDFWKPQGANAEFNAKLKILIFNRYGKLITETTPVKGWDGTLNGMPLPSDDYWYRITHPNGTEYRGHFSLVR</sequence>
<accession>A0A1H3VIM0</accession>
<evidence type="ECO:0000313" key="3">
    <source>
        <dbReference type="Proteomes" id="UP000198846"/>
    </source>
</evidence>
<protein>
    <submittedName>
        <fullName evidence="2">Gliding motility-associated C-terminal domain-containing protein</fullName>
    </submittedName>
</protein>
<name>A0A1H3VIM0_BIZPA</name>
<gene>
    <name evidence="2" type="ORF">SAMN04487990_101152</name>
</gene>
<dbReference type="OrthoDB" id="9765926at2"/>
<dbReference type="NCBIfam" id="TIGR04131">
    <property type="entry name" value="Bac_Flav_CTERM"/>
    <property type="match status" value="1"/>
</dbReference>
<proteinExistence type="predicted"/>
<evidence type="ECO:0000256" key="1">
    <source>
        <dbReference type="SAM" id="SignalP"/>
    </source>
</evidence>
<keyword evidence="3" id="KW-1185">Reference proteome</keyword>
<dbReference type="AlphaFoldDB" id="A0A1H3VIM0"/>
<dbReference type="EMBL" id="FNQK01000001">
    <property type="protein sequence ID" value="SDZ74008.1"/>
    <property type="molecule type" value="Genomic_DNA"/>
</dbReference>
<feature type="signal peptide" evidence="1">
    <location>
        <begin position="1"/>
        <end position="18"/>
    </location>
</feature>
<dbReference type="NCBIfam" id="NF038133">
    <property type="entry name" value="choice_anch_L"/>
    <property type="match status" value="1"/>
</dbReference>
<dbReference type="STRING" id="283786.SAMN04487990_101152"/>
<evidence type="ECO:0000313" key="2">
    <source>
        <dbReference type="EMBL" id="SDZ74008.1"/>
    </source>
</evidence>
<dbReference type="RefSeq" id="WP_092131163.1">
    <property type="nucleotide sequence ID" value="NZ_FNQK01000001.1"/>
</dbReference>
<feature type="chain" id="PRO_5011742460" evidence="1">
    <location>
        <begin position="19"/>
        <end position="778"/>
    </location>
</feature>
<organism evidence="2 3">
    <name type="scientific">Bizionia paragorgiae</name>
    <dbReference type="NCBI Taxonomy" id="283786"/>
    <lineage>
        <taxon>Bacteria</taxon>
        <taxon>Pseudomonadati</taxon>
        <taxon>Bacteroidota</taxon>
        <taxon>Flavobacteriia</taxon>
        <taxon>Flavobacteriales</taxon>
        <taxon>Flavobacteriaceae</taxon>
        <taxon>Bizionia</taxon>
    </lineage>
</organism>
<dbReference type="InterPro" id="IPR026341">
    <property type="entry name" value="T9SS_type_B"/>
</dbReference>
<reference evidence="2 3" key="1">
    <citation type="submission" date="2016-10" db="EMBL/GenBank/DDBJ databases">
        <authorList>
            <person name="de Groot N.N."/>
        </authorList>
    </citation>
    <scope>NUCLEOTIDE SEQUENCE [LARGE SCALE GENOMIC DNA]</scope>
    <source>
        <strain evidence="2 3">DSM 23842</strain>
    </source>
</reference>
<dbReference type="Proteomes" id="UP000198846">
    <property type="component" value="Unassembled WGS sequence"/>
</dbReference>
<dbReference type="Pfam" id="PF13585">
    <property type="entry name" value="CHU_C"/>
    <property type="match status" value="1"/>
</dbReference>
<dbReference type="InterPro" id="IPR049804">
    <property type="entry name" value="Choice_anch_L"/>
</dbReference>